<feature type="region of interest" description="Disordered" evidence="3">
    <location>
        <begin position="1376"/>
        <end position="1490"/>
    </location>
</feature>
<dbReference type="SMART" id="SM00321">
    <property type="entry name" value="WSC"/>
    <property type="match status" value="4"/>
</dbReference>
<dbReference type="SMART" id="SM00223">
    <property type="entry name" value="APPLE"/>
    <property type="match status" value="3"/>
</dbReference>
<dbReference type="PROSITE" id="PS51212">
    <property type="entry name" value="WSC"/>
    <property type="match status" value="4"/>
</dbReference>
<feature type="domain" description="WSC" evidence="5">
    <location>
        <begin position="1516"/>
        <end position="1606"/>
    </location>
</feature>
<feature type="domain" description="WSC" evidence="5">
    <location>
        <begin position="1620"/>
        <end position="1720"/>
    </location>
</feature>
<dbReference type="OrthoDB" id="2019572at2759"/>
<dbReference type="Proteomes" id="UP000779574">
    <property type="component" value="Unassembled WGS sequence"/>
</dbReference>
<keyword evidence="4" id="KW-0732">Signal</keyword>
<name>A0A9P8EHS2_AURME</name>
<sequence>MLGSFWKTLVFLAALPLQNVSAQQYMGDVIPNVTYPSVPGSELVYFRVKDPAGKNNNLTLVNYQSFGSNGKRIDPSKVKRAVIIIHGLDRNAGTYMSNMLSALSQVTGDSNINFDSVVINAPSFPNGDDKNTSYPYWDYAPSNPKKKLSGGAQSWTNLLVWKGSQWAGGGTNQYPTKSTSVSSYEVLDQLVAWYANKNNFPNINQVVIAGHSLGGQTVQRYAAVGKNLGLAVPITYWIANPNSLVWLNSSRPLSTASCPDYDEWRDGLSNYTGYPSVYNTGLVASGNAAVLSNYQSKNKAYARGTQDMGDDSSSCAPFTTGSNRHERFYYFINWWTPTCEAANSTSGHCDTVDLIPMGHDGGGMMASTAGRARLFSDNFYGDGAKSYDFGYPRIQANVDDPYPNPAYNSSSTSANPGVYANNMTYAGCYTDSGSRTLANMLYDSQSNTVEMCTSACAKAGYAIAGMEYGSQCWCDNTIGPYTQKVLDLGCSEACPGNSTENCGQSNRLQLYSNSTLVQASAPSNPEVVGNYYYSGCHNESTSGRALSATSYSDGKNMTLENCAAFCNGYQYFGIEYAAECYCGSYFGVGSTTVSDSSCAMTCTGNSLELCGGPGTLSVYELSDDANVVTITQGSTTAGSTQPTNTGSSSSLPSSSLCPATNGQSIPDSNNITYTIACSSDTNVGSYSSAQAAGSYFDCMVACDNAASSGCVAFTYVGGALGSGSGSCYLKNSVGSFTAAGNNLVSGSRNGTGSTGALATSTSSGASTGTSATGIASSSLCPTTDGQTVADSNNVTYTVACSSDTNIGSYASAQASSSYFDCMVACDNAASSGCVAFTYVGGALGSGSGTCYLKNSVGSFTGAANNLVSGSRASSGSTSGSVTTTTSSAASAATTYADGATPSVNGVTFEIQVNVTYSGQTLTLTKKRAAAVVGDCLNTCSQSTSCVGTAFDGSVCTYFGSIDNSTKVSAPGTTFATVEARSTATSTSSSSTGVPSASLCPSANGQTVNGYTVSCSSDTNIGSYSSANAVNSYLDCMSACNAAASTGCVAFTYVGGNNGSGSGACYLKNSKGSFTTAGGPNYVAGMIASQASSSSSSWSISSTQSGSASSSVATSSSSTATSSSATASASSSLCPSVDSQDMTDSNGQVYTIHCQSDTDVGSFANAQAANTYADCMTACDSTSGCVAFTYVGGAQGQGSGTCWMKNSRGSATSAGGNNYVAGFLKQSTSTSSASSSSASASTVSSTTVSSSATASSSASASLCPQANGQIITDANGNTYNVTCSSDNNVGSYTNAQASSSYLDCMTACDAASSSGCQGFTYVGGANGAGSGTCWLKTSMGVYTANGNNFISAVLVTISNSDVVSLSSSSSSVSSSIASSSTASSSSTVSSSSSVASSSSSTVSSSSSSMITSSSTTASSSSSTVSSSSSSVSSSSSLTSSSSTVSSSSSSTVSSSSSSTVSSTSSSTVSSSSSSSTVSSSSSSSSASSSSSSMATTLSTSTASASATSSTALSLPTGFSSYGCFIDSSTRALSYSAYSRSDNTPYKCASTCQSLGYKYAGTEYGSECWCSNTAPTSSAKATDCNMACSGDSTQTCGAGNRLSVYVDNTWVSKFNARQSYGSWNLMACYTDNTNGRVLPTTMSMTGGASNATIANCLDACAKSGLKVCGAEYYQECYGGSVAPSSSLIAGSDPLAAGCNYPCNGNKTEACGGSNKILVYVNNGTVSASAGARRRW</sequence>
<evidence type="ECO:0000313" key="6">
    <source>
        <dbReference type="EMBL" id="KAG9690650.1"/>
    </source>
</evidence>
<feature type="compositionally biased region" description="Low complexity" evidence="3">
    <location>
        <begin position="647"/>
        <end position="656"/>
    </location>
</feature>
<keyword evidence="2" id="KW-1015">Disulfide bond</keyword>
<dbReference type="Pfam" id="PF01822">
    <property type="entry name" value="WSC"/>
    <property type="match status" value="4"/>
</dbReference>
<feature type="domain" description="WSC" evidence="5">
    <location>
        <begin position="422"/>
        <end position="514"/>
    </location>
</feature>
<dbReference type="Gene3D" id="3.50.4.10">
    <property type="entry name" value="Hepatocyte Growth Factor"/>
    <property type="match status" value="5"/>
</dbReference>
<feature type="signal peptide" evidence="4">
    <location>
        <begin position="1"/>
        <end position="22"/>
    </location>
</feature>
<dbReference type="EMBL" id="JAHFXF010000300">
    <property type="protein sequence ID" value="KAG9690650.1"/>
    <property type="molecule type" value="Genomic_DNA"/>
</dbReference>
<accession>A0A9P8EHS2</accession>
<dbReference type="InterPro" id="IPR029058">
    <property type="entry name" value="AB_hydrolase_fold"/>
</dbReference>
<keyword evidence="1" id="KW-0677">Repeat</keyword>
<dbReference type="PANTHER" id="PTHR35560">
    <property type="entry name" value="BLL0132 PROTEIN"/>
    <property type="match status" value="1"/>
</dbReference>
<dbReference type="GO" id="GO:0006508">
    <property type="term" value="P:proteolysis"/>
    <property type="evidence" value="ECO:0007669"/>
    <property type="project" value="InterPro"/>
</dbReference>
<reference evidence="6" key="2">
    <citation type="submission" date="2021-08" db="EMBL/GenBank/DDBJ databases">
        <authorList>
            <person name="Gostincar C."/>
            <person name="Sun X."/>
            <person name="Song Z."/>
            <person name="Gunde-Cimerman N."/>
        </authorList>
    </citation>
    <scope>NUCLEOTIDE SEQUENCE</scope>
    <source>
        <strain evidence="6">EXF-9911</strain>
    </source>
</reference>
<organism evidence="6 7">
    <name type="scientific">Aureobasidium melanogenum</name>
    <name type="common">Aureobasidium pullulans var. melanogenum</name>
    <dbReference type="NCBI Taxonomy" id="46634"/>
    <lineage>
        <taxon>Eukaryota</taxon>
        <taxon>Fungi</taxon>
        <taxon>Dikarya</taxon>
        <taxon>Ascomycota</taxon>
        <taxon>Pezizomycotina</taxon>
        <taxon>Dothideomycetes</taxon>
        <taxon>Dothideomycetidae</taxon>
        <taxon>Dothideales</taxon>
        <taxon>Saccotheciaceae</taxon>
        <taxon>Aureobasidium</taxon>
    </lineage>
</organism>
<feature type="domain" description="WSC" evidence="5">
    <location>
        <begin position="530"/>
        <end position="622"/>
    </location>
</feature>
<feature type="region of interest" description="Disordered" evidence="3">
    <location>
        <begin position="633"/>
        <end position="662"/>
    </location>
</feature>
<reference evidence="6" key="1">
    <citation type="journal article" date="2021" name="J Fungi (Basel)">
        <title>Virulence traits and population genomics of the black yeast Aureobasidium melanogenum.</title>
        <authorList>
            <person name="Cernosa A."/>
            <person name="Sun X."/>
            <person name="Gostincar C."/>
            <person name="Fang C."/>
            <person name="Gunde-Cimerman N."/>
            <person name="Song Z."/>
        </authorList>
    </citation>
    <scope>NUCLEOTIDE SEQUENCE</scope>
    <source>
        <strain evidence="6">EXF-9911</strain>
    </source>
</reference>
<evidence type="ECO:0000259" key="5">
    <source>
        <dbReference type="PROSITE" id="PS51212"/>
    </source>
</evidence>
<dbReference type="InterPro" id="IPR002889">
    <property type="entry name" value="WSC_carb-bd"/>
</dbReference>
<feature type="non-terminal residue" evidence="6">
    <location>
        <position position="1733"/>
    </location>
</feature>
<feature type="chain" id="PRO_5040302921" evidence="4">
    <location>
        <begin position="23"/>
        <end position="1733"/>
    </location>
</feature>
<evidence type="ECO:0000256" key="3">
    <source>
        <dbReference type="SAM" id="MobiDB-lite"/>
    </source>
</evidence>
<feature type="compositionally biased region" description="Polar residues" evidence="3">
    <location>
        <begin position="633"/>
        <end position="646"/>
    </location>
</feature>
<evidence type="ECO:0000313" key="7">
    <source>
        <dbReference type="Proteomes" id="UP000779574"/>
    </source>
</evidence>
<proteinExistence type="predicted"/>
<dbReference type="InterPro" id="IPR003609">
    <property type="entry name" value="Pan_app"/>
</dbReference>
<dbReference type="PANTHER" id="PTHR35560:SF3">
    <property type="entry name" value="PEPTIDASE S9 PROLYL OLIGOPEPTIDASE CATALYTIC DOMAIN-CONTAINING PROTEIN"/>
    <property type="match status" value="1"/>
</dbReference>
<gene>
    <name evidence="6" type="ORF">KCU76_g8008</name>
</gene>
<protein>
    <submittedName>
        <fullName evidence="6">WSC-domain-containing protein</fullName>
    </submittedName>
</protein>
<comment type="caution">
    <text evidence="6">The sequence shown here is derived from an EMBL/GenBank/DDBJ whole genome shotgun (WGS) entry which is preliminary data.</text>
</comment>
<dbReference type="Pfam" id="PF14295">
    <property type="entry name" value="PAN_4"/>
    <property type="match status" value="5"/>
</dbReference>
<evidence type="ECO:0000256" key="2">
    <source>
        <dbReference type="ARBA" id="ARBA00023157"/>
    </source>
</evidence>
<dbReference type="GO" id="GO:0005576">
    <property type="term" value="C:extracellular region"/>
    <property type="evidence" value="ECO:0007669"/>
    <property type="project" value="InterPro"/>
</dbReference>
<evidence type="ECO:0000256" key="4">
    <source>
        <dbReference type="SAM" id="SignalP"/>
    </source>
</evidence>
<evidence type="ECO:0000256" key="1">
    <source>
        <dbReference type="ARBA" id="ARBA00022737"/>
    </source>
</evidence>
<dbReference type="Gene3D" id="3.40.50.1820">
    <property type="entry name" value="alpha/beta hydrolase"/>
    <property type="match status" value="1"/>
</dbReference>
<dbReference type="InterPro" id="IPR000177">
    <property type="entry name" value="Apple"/>
</dbReference>
<dbReference type="SUPFAM" id="SSF53474">
    <property type="entry name" value="alpha/beta-Hydrolases"/>
    <property type="match status" value="1"/>
</dbReference>